<dbReference type="Pfam" id="PF01791">
    <property type="entry name" value="DeoC"/>
    <property type="match status" value="1"/>
</dbReference>
<dbReference type="PANTHER" id="PTHR10889:SF3">
    <property type="entry name" value="DEOXYRIBOSE-PHOSPHATE ALDOLASE"/>
    <property type="match status" value="1"/>
</dbReference>
<dbReference type="NCBIfam" id="TIGR00126">
    <property type="entry name" value="deoC"/>
    <property type="match status" value="1"/>
</dbReference>
<comment type="caution">
    <text evidence="9">The sequence shown here is derived from an EMBL/GenBank/DDBJ whole genome shotgun (WGS) entry which is preliminary data.</text>
</comment>
<dbReference type="GO" id="GO:0016052">
    <property type="term" value="P:carbohydrate catabolic process"/>
    <property type="evidence" value="ECO:0007669"/>
    <property type="project" value="TreeGrafter"/>
</dbReference>
<evidence type="ECO:0000256" key="3">
    <source>
        <dbReference type="ARBA" id="ARBA00012515"/>
    </source>
</evidence>
<dbReference type="PIRSF" id="PIRSF001357">
    <property type="entry name" value="DeoC"/>
    <property type="match status" value="1"/>
</dbReference>
<dbReference type="PANTHER" id="PTHR10889">
    <property type="entry name" value="DEOXYRIBOSE-PHOSPHATE ALDOLASE"/>
    <property type="match status" value="1"/>
</dbReference>
<reference evidence="9" key="1">
    <citation type="journal article" date="2015" name="Nature">
        <title>Complex archaea that bridge the gap between prokaryotes and eukaryotes.</title>
        <authorList>
            <person name="Spang A."/>
            <person name="Saw J.H."/>
            <person name="Jorgensen S.L."/>
            <person name="Zaremba-Niedzwiedzka K."/>
            <person name="Martijn J."/>
            <person name="Lind A.E."/>
            <person name="van Eijk R."/>
            <person name="Schleper C."/>
            <person name="Guy L."/>
            <person name="Ettema T.J."/>
        </authorList>
    </citation>
    <scope>NUCLEOTIDE SEQUENCE</scope>
</reference>
<dbReference type="EMBL" id="LAZR01061199">
    <property type="protein sequence ID" value="KKK64064.1"/>
    <property type="molecule type" value="Genomic_DNA"/>
</dbReference>
<dbReference type="GO" id="GO:0009264">
    <property type="term" value="P:deoxyribonucleotide catabolic process"/>
    <property type="evidence" value="ECO:0007669"/>
    <property type="project" value="InterPro"/>
</dbReference>
<organism evidence="9">
    <name type="scientific">marine sediment metagenome</name>
    <dbReference type="NCBI Taxonomy" id="412755"/>
    <lineage>
        <taxon>unclassified sequences</taxon>
        <taxon>metagenomes</taxon>
        <taxon>ecological metagenomes</taxon>
    </lineage>
</organism>
<comment type="pathway">
    <text evidence="1">Carbohydrate degradation; 2-deoxy-D-ribose 1-phosphate degradation; D-glyceraldehyde 3-phosphate and acetaldehyde from 2-deoxy-alpha-D-ribose 1-phosphate: step 2/2.</text>
</comment>
<dbReference type="Gene3D" id="3.20.20.70">
    <property type="entry name" value="Aldolase class I"/>
    <property type="match status" value="1"/>
</dbReference>
<dbReference type="InterPro" id="IPR013785">
    <property type="entry name" value="Aldolase_TIM"/>
</dbReference>
<name>A0A0F8ZC54_9ZZZZ</name>
<dbReference type="InterPro" id="IPR002915">
    <property type="entry name" value="DeoC/FbaB/LacD_aldolase"/>
</dbReference>
<dbReference type="GO" id="GO:0005737">
    <property type="term" value="C:cytoplasm"/>
    <property type="evidence" value="ECO:0007669"/>
    <property type="project" value="InterPro"/>
</dbReference>
<evidence type="ECO:0000256" key="4">
    <source>
        <dbReference type="ARBA" id="ARBA00023239"/>
    </source>
</evidence>
<sequence length="262" mass="27654">MEAYSILYSRSNGALMTQHQKDAALAVALMDLTSLNTSDTTKSIQALVDSINPTLGTPAAVCVYSDFVDDAKIALAARELNHVKVATVTNFPTGDAPLSDVINETLIAIERGADEIDLVIPYKKLIAGDAQTVLSYVSESKKVCGSRAQLKVIIESGELKTDALITQATKLAIEGGADFVKTSTGKVAVNATLESTKIMLTAIKNSNKRVGIKAAGGVKTVADASDYLALARAIMGDDYLQANTFRFGASSLLSDVYKTIGK</sequence>
<dbReference type="EC" id="4.1.2.4" evidence="3"/>
<evidence type="ECO:0000313" key="9">
    <source>
        <dbReference type="EMBL" id="KKK64064.1"/>
    </source>
</evidence>
<comment type="catalytic activity">
    <reaction evidence="8">
        <text>2-deoxy-D-ribose 5-phosphate = D-glyceraldehyde 3-phosphate + acetaldehyde</text>
        <dbReference type="Rhea" id="RHEA:12821"/>
        <dbReference type="ChEBI" id="CHEBI:15343"/>
        <dbReference type="ChEBI" id="CHEBI:59776"/>
        <dbReference type="ChEBI" id="CHEBI:62877"/>
        <dbReference type="EC" id="4.1.2.4"/>
    </reaction>
</comment>
<evidence type="ECO:0000256" key="7">
    <source>
        <dbReference type="ARBA" id="ARBA00032755"/>
    </source>
</evidence>
<evidence type="ECO:0000256" key="5">
    <source>
        <dbReference type="ARBA" id="ARBA00023270"/>
    </source>
</evidence>
<evidence type="ECO:0000256" key="2">
    <source>
        <dbReference type="ARBA" id="ARBA00009473"/>
    </source>
</evidence>
<accession>A0A0F8ZC54</accession>
<evidence type="ECO:0000256" key="6">
    <source>
        <dbReference type="ARBA" id="ARBA00031814"/>
    </source>
</evidence>
<gene>
    <name evidence="9" type="ORF">LCGC14_2987990</name>
</gene>
<evidence type="ECO:0000256" key="1">
    <source>
        <dbReference type="ARBA" id="ARBA00004816"/>
    </source>
</evidence>
<keyword evidence="4" id="KW-0456">Lyase</keyword>
<dbReference type="InterPro" id="IPR011343">
    <property type="entry name" value="DeoC"/>
</dbReference>
<keyword evidence="5" id="KW-0704">Schiff base</keyword>
<proteinExistence type="inferred from homology"/>
<dbReference type="GO" id="GO:0004139">
    <property type="term" value="F:deoxyribose-phosphate aldolase activity"/>
    <property type="evidence" value="ECO:0007669"/>
    <property type="project" value="UniProtKB-EC"/>
</dbReference>
<comment type="similarity">
    <text evidence="2">Belongs to the DeoC/FbaB aldolase family. DeoC type 2 subfamily.</text>
</comment>
<dbReference type="AlphaFoldDB" id="A0A0F8ZC54"/>
<dbReference type="SMART" id="SM01133">
    <property type="entry name" value="DeoC"/>
    <property type="match status" value="1"/>
</dbReference>
<dbReference type="CDD" id="cd00959">
    <property type="entry name" value="DeoC"/>
    <property type="match status" value="1"/>
</dbReference>
<evidence type="ECO:0000256" key="8">
    <source>
        <dbReference type="ARBA" id="ARBA00048791"/>
    </source>
</evidence>
<dbReference type="SUPFAM" id="SSF51569">
    <property type="entry name" value="Aldolase"/>
    <property type="match status" value="1"/>
</dbReference>
<protein>
    <recommendedName>
        <fullName evidence="3">deoxyribose-phosphate aldolase</fullName>
        <ecNumber evidence="3">4.1.2.4</ecNumber>
    </recommendedName>
    <alternativeName>
        <fullName evidence="7">2-deoxy-D-ribose 5-phosphate aldolase</fullName>
    </alternativeName>
    <alternativeName>
        <fullName evidence="6">Phosphodeoxyriboaldolase</fullName>
    </alternativeName>
</protein>